<dbReference type="AlphaFoldDB" id="A0A1Y5TBS4"/>
<proteinExistence type="predicted"/>
<organism evidence="3 4">
    <name type="scientific">Oceanibacterium hippocampi</name>
    <dbReference type="NCBI Taxonomy" id="745714"/>
    <lineage>
        <taxon>Bacteria</taxon>
        <taxon>Pseudomonadati</taxon>
        <taxon>Pseudomonadota</taxon>
        <taxon>Alphaproteobacteria</taxon>
        <taxon>Sneathiellales</taxon>
        <taxon>Sneathiellaceae</taxon>
        <taxon>Oceanibacterium</taxon>
    </lineage>
</organism>
<dbReference type="EMBL" id="FWFR01000002">
    <property type="protein sequence ID" value="SLN58445.1"/>
    <property type="molecule type" value="Genomic_DNA"/>
</dbReference>
<feature type="domain" description="Trehalase-like N-terminal" evidence="2">
    <location>
        <begin position="9"/>
        <end position="161"/>
    </location>
</feature>
<name>A0A1Y5TBS4_9PROT</name>
<dbReference type="Gene3D" id="1.50.10.10">
    <property type="match status" value="1"/>
</dbReference>
<evidence type="ECO:0000259" key="2">
    <source>
        <dbReference type="Pfam" id="PF19291"/>
    </source>
</evidence>
<dbReference type="InterPro" id="IPR008928">
    <property type="entry name" value="6-hairpin_glycosidase_sf"/>
</dbReference>
<dbReference type="InterPro" id="IPR011613">
    <property type="entry name" value="GH15-like"/>
</dbReference>
<dbReference type="Proteomes" id="UP000193200">
    <property type="component" value="Unassembled WGS sequence"/>
</dbReference>
<dbReference type="OrthoDB" id="3902805at2"/>
<evidence type="ECO:0000259" key="1">
    <source>
        <dbReference type="Pfam" id="PF00723"/>
    </source>
</evidence>
<dbReference type="PANTHER" id="PTHR31616">
    <property type="entry name" value="TREHALASE"/>
    <property type="match status" value="1"/>
</dbReference>
<dbReference type="SUPFAM" id="SSF48208">
    <property type="entry name" value="Six-hairpin glycosidases"/>
    <property type="match status" value="1"/>
</dbReference>
<gene>
    <name evidence="3" type="ORF">OCH7691_02576</name>
</gene>
<keyword evidence="4" id="KW-1185">Reference proteome</keyword>
<dbReference type="PANTHER" id="PTHR31616:SF0">
    <property type="entry name" value="GLUCAN 1,4-ALPHA-GLUCOSIDASE"/>
    <property type="match status" value="1"/>
</dbReference>
<dbReference type="InParanoid" id="A0A1Y5TBS4"/>
<evidence type="ECO:0000313" key="4">
    <source>
        <dbReference type="Proteomes" id="UP000193200"/>
    </source>
</evidence>
<dbReference type="GO" id="GO:0004555">
    <property type="term" value="F:alpha,alpha-trehalase activity"/>
    <property type="evidence" value="ECO:0007669"/>
    <property type="project" value="UniProtKB-EC"/>
</dbReference>
<dbReference type="InterPro" id="IPR012341">
    <property type="entry name" value="6hp_glycosidase-like_sf"/>
</dbReference>
<dbReference type="GO" id="GO:0005975">
    <property type="term" value="P:carbohydrate metabolic process"/>
    <property type="evidence" value="ECO:0007669"/>
    <property type="project" value="InterPro"/>
</dbReference>
<dbReference type="Pfam" id="PF00723">
    <property type="entry name" value="Glyco_hydro_15"/>
    <property type="match status" value="1"/>
</dbReference>
<feature type="domain" description="GH15-like" evidence="1">
    <location>
        <begin position="224"/>
        <end position="587"/>
    </location>
</feature>
<evidence type="ECO:0000313" key="3">
    <source>
        <dbReference type="EMBL" id="SLN58445.1"/>
    </source>
</evidence>
<reference evidence="3 4" key="1">
    <citation type="submission" date="2017-03" db="EMBL/GenBank/DDBJ databases">
        <authorList>
            <person name="Afonso C.L."/>
            <person name="Miller P.J."/>
            <person name="Scott M.A."/>
            <person name="Spackman E."/>
            <person name="Goraichik I."/>
            <person name="Dimitrov K.M."/>
            <person name="Suarez D.L."/>
            <person name="Swayne D.E."/>
        </authorList>
    </citation>
    <scope>NUCLEOTIDE SEQUENCE [LARGE SCALE GENOMIC DNA]</scope>
    <source>
        <strain evidence="3 4">CECT 7691</strain>
    </source>
</reference>
<accession>A0A1Y5TBS4</accession>
<dbReference type="EC" id="3.2.1.28" evidence="3"/>
<dbReference type="RefSeq" id="WP_085883919.1">
    <property type="nucleotide sequence ID" value="NZ_FWFR01000002.1"/>
</dbReference>
<keyword evidence="3" id="KW-0378">Hydrolase</keyword>
<sequence>MNELELGAIGNCRISALVDRRGRINWCCWPRLDSDPVFCDLLSGADSPEADDRRGLYEIALDGMVEAEQSYVSNTAILRTRLADAAGNAIEITDFVPRFNQFGRIFRPTMIVRQVRPVSGTPRITIRIRPAFEYGAAGPQLTHGSNHVRYVGPDETLRLTTNAPVAYVLDERPFQLAEPISLILGPDESLTRPVVETARMFEEQTESYWRNWVRYLYLPLEWQEAVIRAAITLKLCVFEETGAIIAAMTTSIPESPNSQRNWDYRFCWLRDAFFVVRALNRLGVVDIMEEYLRYLNNVTALADGGHLQPVYGIALEARLTERIVETLPGYRGMGPVRVGNQAHEHLQHDVYGDVVLAATQSFFDHRPLRRPGEADFDRLEKMGERAFRLHNEPDAGMWELRYRARVHTSSSLMCWAACDRLAKIAGHLGKTDRATYWRDRADEIHERICTEAWNEERQTFTESFGGTDIDASLLLMAEVGFVKADDPRFVKTVEAIEGHLLRDRHLMRYHAPDDFGAPDAAFNICTFWYVEALDMMGRREEAREIFEEMLRCRNGLGLLSEDYVPRTGELWGNFPQTYSLVGIINCAMRLSRSWGEVL</sequence>
<dbReference type="InterPro" id="IPR045582">
    <property type="entry name" value="Trehalase-like_N"/>
</dbReference>
<dbReference type="Pfam" id="PF19291">
    <property type="entry name" value="TREH_N"/>
    <property type="match status" value="1"/>
</dbReference>
<keyword evidence="3" id="KW-0326">Glycosidase</keyword>
<protein>
    <submittedName>
        <fullName evidence="3">Trehalase</fullName>
        <ecNumber evidence="3">3.2.1.28</ecNumber>
    </submittedName>
</protein>